<dbReference type="AlphaFoldDB" id="A0AAE0GRU8"/>
<evidence type="ECO:0000313" key="2">
    <source>
        <dbReference type="Proteomes" id="UP001190700"/>
    </source>
</evidence>
<dbReference type="GO" id="GO:0000719">
    <property type="term" value="P:photoreactive repair"/>
    <property type="evidence" value="ECO:0007669"/>
    <property type="project" value="TreeGrafter"/>
</dbReference>
<dbReference type="EMBL" id="LGRX02002963">
    <property type="protein sequence ID" value="KAK3283224.1"/>
    <property type="molecule type" value="Genomic_DNA"/>
</dbReference>
<dbReference type="SUPFAM" id="SSF48173">
    <property type="entry name" value="Cryptochrome/photolyase FAD-binding domain"/>
    <property type="match status" value="1"/>
</dbReference>
<gene>
    <name evidence="1" type="ORF">CYMTET_9069</name>
</gene>
<protein>
    <recommendedName>
        <fullName evidence="3">Deoxyribodipyrimidine photolyase</fullName>
    </recommendedName>
</protein>
<dbReference type="PANTHER" id="PTHR10211:SF0">
    <property type="entry name" value="DEOXYRIBODIPYRIMIDINE PHOTO-LYASE"/>
    <property type="match status" value="1"/>
</dbReference>
<evidence type="ECO:0000313" key="1">
    <source>
        <dbReference type="EMBL" id="KAK3283224.1"/>
    </source>
</evidence>
<proteinExistence type="predicted"/>
<comment type="caution">
    <text evidence="1">The sequence shown here is derived from an EMBL/GenBank/DDBJ whole genome shotgun (WGS) entry which is preliminary data.</text>
</comment>
<keyword evidence="2" id="KW-1185">Reference proteome</keyword>
<organism evidence="1 2">
    <name type="scientific">Cymbomonas tetramitiformis</name>
    <dbReference type="NCBI Taxonomy" id="36881"/>
    <lineage>
        <taxon>Eukaryota</taxon>
        <taxon>Viridiplantae</taxon>
        <taxon>Chlorophyta</taxon>
        <taxon>Pyramimonadophyceae</taxon>
        <taxon>Pyramimonadales</taxon>
        <taxon>Pyramimonadaceae</taxon>
        <taxon>Cymbomonas</taxon>
    </lineage>
</organism>
<dbReference type="InterPro" id="IPR052219">
    <property type="entry name" value="Photolyase_Class-2"/>
</dbReference>
<reference evidence="1 2" key="1">
    <citation type="journal article" date="2015" name="Genome Biol. Evol.">
        <title>Comparative Genomics of a Bacterivorous Green Alga Reveals Evolutionary Causalities and Consequences of Phago-Mixotrophic Mode of Nutrition.</title>
        <authorList>
            <person name="Burns J.A."/>
            <person name="Paasch A."/>
            <person name="Narechania A."/>
            <person name="Kim E."/>
        </authorList>
    </citation>
    <scope>NUCLEOTIDE SEQUENCE [LARGE SCALE GENOMIC DNA]</scope>
    <source>
        <strain evidence="1 2">PLY_AMNH</strain>
    </source>
</reference>
<accession>A0AAE0GRU8</accession>
<dbReference type="Gene3D" id="1.10.579.10">
    <property type="entry name" value="DNA Cyclobutane Dipyrimidine Photolyase, subunit A, domain 3"/>
    <property type="match status" value="1"/>
</dbReference>
<dbReference type="PANTHER" id="PTHR10211">
    <property type="entry name" value="DEOXYRIBODIPYRIMIDINE PHOTOLYASE"/>
    <property type="match status" value="1"/>
</dbReference>
<dbReference type="Proteomes" id="UP001190700">
    <property type="component" value="Unassembled WGS sequence"/>
</dbReference>
<dbReference type="InterPro" id="IPR036134">
    <property type="entry name" value="Crypto/Photolyase_FAD-like_sf"/>
</dbReference>
<evidence type="ECO:0008006" key="3">
    <source>
        <dbReference type="Google" id="ProtNLM"/>
    </source>
</evidence>
<feature type="non-terminal residue" evidence="1">
    <location>
        <position position="1"/>
    </location>
</feature>
<sequence>WDAAQRCLVKHGELHNNMRMTWGKAFLQWTPDPETAIAWALELNHRYALDGCDPASYGGVLWCFGAFDGPKGAEGTPIIGKLRSRKTSKHSKQGSRYAGMIDNTQGYILPEVMS</sequence>
<name>A0AAE0GRU8_9CHLO</name>
<dbReference type="GO" id="GO:0003904">
    <property type="term" value="F:deoxyribodipyrimidine photo-lyase activity"/>
    <property type="evidence" value="ECO:0007669"/>
    <property type="project" value="TreeGrafter"/>
</dbReference>